<proteinExistence type="predicted"/>
<organism evidence="1">
    <name type="scientific">marine sediment metagenome</name>
    <dbReference type="NCBI Taxonomy" id="412755"/>
    <lineage>
        <taxon>unclassified sequences</taxon>
        <taxon>metagenomes</taxon>
        <taxon>ecological metagenomes</taxon>
    </lineage>
</organism>
<feature type="non-terminal residue" evidence="1">
    <location>
        <position position="129"/>
    </location>
</feature>
<dbReference type="AlphaFoldDB" id="X1R930"/>
<name>X1R930_9ZZZZ</name>
<reference evidence="1" key="1">
    <citation type="journal article" date="2014" name="Front. Microbiol.">
        <title>High frequency of phylogenetically diverse reductive dehalogenase-homologous genes in deep subseafloor sedimentary metagenomes.</title>
        <authorList>
            <person name="Kawai M."/>
            <person name="Futagami T."/>
            <person name="Toyoda A."/>
            <person name="Takaki Y."/>
            <person name="Nishi S."/>
            <person name="Hori S."/>
            <person name="Arai W."/>
            <person name="Tsubouchi T."/>
            <person name="Morono Y."/>
            <person name="Uchiyama I."/>
            <person name="Ito T."/>
            <person name="Fujiyama A."/>
            <person name="Inagaki F."/>
            <person name="Takami H."/>
        </authorList>
    </citation>
    <scope>NUCLEOTIDE SEQUENCE</scope>
    <source>
        <strain evidence="1">Expedition CK06-06</strain>
    </source>
</reference>
<evidence type="ECO:0000313" key="1">
    <source>
        <dbReference type="EMBL" id="GAI77257.1"/>
    </source>
</evidence>
<accession>X1R930</accession>
<comment type="caution">
    <text evidence="1">The sequence shown here is derived from an EMBL/GenBank/DDBJ whole genome shotgun (WGS) entry which is preliminary data.</text>
</comment>
<sequence length="129" mass="13894">MVIKRFFPHTSNIPTFSLGITGIDSFNFVSGLEALTETYPGSVGPRDKYGNATCKYRGMPQIKSDGAMRGSFELKGQHGRSALAKFSSSGTYRITAVDKDDGIVGISNPIAVTDKDNNDLNLYGGDLHV</sequence>
<dbReference type="EMBL" id="BARW01013200">
    <property type="protein sequence ID" value="GAI77257.1"/>
    <property type="molecule type" value="Genomic_DNA"/>
</dbReference>
<protein>
    <submittedName>
        <fullName evidence="1">Uncharacterized protein</fullName>
    </submittedName>
</protein>
<gene>
    <name evidence="1" type="ORF">S12H4_24360</name>
</gene>